<accession>A0A412AUP4</accession>
<sequence>MIFHLHHCPAARKRASAVFIECIRIFGIVILDSLPSMLEAKAFLRDTSTGIAGGFRSQKKEPILFPGKALFLLPYREILLFILSKPKTFARSILFNRQKRALSMRAVIP</sequence>
<dbReference type="AlphaFoldDB" id="A0A412AUP4"/>
<comment type="caution">
    <text evidence="1">The sequence shown here is derived from an EMBL/GenBank/DDBJ whole genome shotgun (WGS) entry which is preliminary data.</text>
</comment>
<name>A0A412AUP4_9FIRM</name>
<dbReference type="EMBL" id="QRTC01000068">
    <property type="protein sequence ID" value="RGQ35347.1"/>
    <property type="molecule type" value="Genomic_DNA"/>
</dbReference>
<gene>
    <name evidence="1" type="ORF">DWY99_12725</name>
</gene>
<reference evidence="1 2" key="1">
    <citation type="submission" date="2018-08" db="EMBL/GenBank/DDBJ databases">
        <title>A genome reference for cultivated species of the human gut microbiota.</title>
        <authorList>
            <person name="Zou Y."/>
            <person name="Xue W."/>
            <person name="Luo G."/>
        </authorList>
    </citation>
    <scope>NUCLEOTIDE SEQUENCE [LARGE SCALE GENOMIC DNA]</scope>
    <source>
        <strain evidence="1 2">AF28-26</strain>
    </source>
</reference>
<dbReference type="Proteomes" id="UP000284751">
    <property type="component" value="Unassembled WGS sequence"/>
</dbReference>
<proteinExistence type="predicted"/>
<evidence type="ECO:0000313" key="2">
    <source>
        <dbReference type="Proteomes" id="UP000284751"/>
    </source>
</evidence>
<protein>
    <submittedName>
        <fullName evidence="1">Uncharacterized protein</fullName>
    </submittedName>
</protein>
<evidence type="ECO:0000313" key="1">
    <source>
        <dbReference type="EMBL" id="RGQ35347.1"/>
    </source>
</evidence>
<organism evidence="1 2">
    <name type="scientific">[Clostridium] leptum</name>
    <dbReference type="NCBI Taxonomy" id="1535"/>
    <lineage>
        <taxon>Bacteria</taxon>
        <taxon>Bacillati</taxon>
        <taxon>Bacillota</taxon>
        <taxon>Clostridia</taxon>
        <taxon>Eubacteriales</taxon>
        <taxon>Oscillospiraceae</taxon>
        <taxon>Oscillospiraceae incertae sedis</taxon>
    </lineage>
</organism>